<accession>A0A449AUR6</accession>
<dbReference type="SUPFAM" id="SSF102705">
    <property type="entry name" value="NIF3 (NGG1p interacting factor 3)-like"/>
    <property type="match status" value="1"/>
</dbReference>
<dbReference type="PANTHER" id="PTHR13799">
    <property type="entry name" value="NGG1 INTERACTING FACTOR 3"/>
    <property type="match status" value="1"/>
</dbReference>
<comment type="similarity">
    <text evidence="1">Belongs to the GTP cyclohydrolase I type 2/NIF3 family.</text>
</comment>
<dbReference type="GO" id="GO:0046872">
    <property type="term" value="F:metal ion binding"/>
    <property type="evidence" value="ECO:0007669"/>
    <property type="project" value="UniProtKB-KW"/>
</dbReference>
<dbReference type="InterPro" id="IPR036069">
    <property type="entry name" value="DUF34/NIF3_sf"/>
</dbReference>
<gene>
    <name evidence="5" type="ORF">NCTC10194_00238</name>
</gene>
<feature type="binding site" evidence="4">
    <location>
        <position position="224"/>
    </location>
    <ligand>
        <name>a divalent metal cation</name>
        <dbReference type="ChEBI" id="CHEBI:60240"/>
        <label>1</label>
    </ligand>
</feature>
<organism evidence="5 6">
    <name type="scientific">Mycoplasmopsis glycophila</name>
    <dbReference type="NCBI Taxonomy" id="171285"/>
    <lineage>
        <taxon>Bacteria</taxon>
        <taxon>Bacillati</taxon>
        <taxon>Mycoplasmatota</taxon>
        <taxon>Mycoplasmoidales</taxon>
        <taxon>Metamycoplasmataceae</taxon>
        <taxon>Mycoplasmopsis</taxon>
    </lineage>
</organism>
<dbReference type="FunFam" id="3.40.1390.30:FF:000001">
    <property type="entry name" value="GTP cyclohydrolase 1 type 2"/>
    <property type="match status" value="1"/>
</dbReference>
<dbReference type="KEGG" id="mgly:NCTC10194_00238"/>
<dbReference type="Pfam" id="PF01784">
    <property type="entry name" value="DUF34_NIF3"/>
    <property type="match status" value="1"/>
</dbReference>
<reference evidence="5 6" key="1">
    <citation type="submission" date="2019-01" db="EMBL/GenBank/DDBJ databases">
        <authorList>
            <consortium name="Pathogen Informatics"/>
        </authorList>
    </citation>
    <scope>NUCLEOTIDE SEQUENCE [LARGE SCALE GENOMIC DNA]</scope>
    <source>
        <strain evidence="5 6">NCTC10194</strain>
    </source>
</reference>
<evidence type="ECO:0000256" key="4">
    <source>
        <dbReference type="PIRSR" id="PIRSR602678-1"/>
    </source>
</evidence>
<evidence type="ECO:0000256" key="3">
    <source>
        <dbReference type="ARBA" id="ARBA00022723"/>
    </source>
</evidence>
<evidence type="ECO:0000313" key="5">
    <source>
        <dbReference type="EMBL" id="VEU70236.1"/>
    </source>
</evidence>
<feature type="binding site" evidence="4">
    <location>
        <position position="65"/>
    </location>
    <ligand>
        <name>a divalent metal cation</name>
        <dbReference type="ChEBI" id="CHEBI:60240"/>
        <label>1</label>
    </ligand>
</feature>
<dbReference type="PANTHER" id="PTHR13799:SF14">
    <property type="entry name" value="GTP CYCLOHYDROLASE 1 TYPE 2 HOMOLOG"/>
    <property type="match status" value="1"/>
</dbReference>
<evidence type="ECO:0000313" key="6">
    <source>
        <dbReference type="Proteomes" id="UP000290815"/>
    </source>
</evidence>
<evidence type="ECO:0000256" key="1">
    <source>
        <dbReference type="ARBA" id="ARBA00006964"/>
    </source>
</evidence>
<dbReference type="EMBL" id="LR215024">
    <property type="protein sequence ID" value="VEU70236.1"/>
    <property type="molecule type" value="Genomic_DNA"/>
</dbReference>
<feature type="binding site" evidence="4">
    <location>
        <position position="66"/>
    </location>
    <ligand>
        <name>a divalent metal cation</name>
        <dbReference type="ChEBI" id="CHEBI:60240"/>
        <label>1</label>
    </ligand>
</feature>
<dbReference type="Gene3D" id="3.40.1390.30">
    <property type="entry name" value="NIF3 (NGG1p interacting factor 3)-like"/>
    <property type="match status" value="2"/>
</dbReference>
<feature type="binding site" evidence="4">
    <location>
        <position position="228"/>
    </location>
    <ligand>
        <name>a divalent metal cation</name>
        <dbReference type="ChEBI" id="CHEBI:60240"/>
        <label>1</label>
    </ligand>
</feature>
<dbReference type="GO" id="GO:0005737">
    <property type="term" value="C:cytoplasm"/>
    <property type="evidence" value="ECO:0007669"/>
    <property type="project" value="TreeGrafter"/>
</dbReference>
<evidence type="ECO:0000256" key="2">
    <source>
        <dbReference type="ARBA" id="ARBA00022112"/>
    </source>
</evidence>
<sequence>MKLKDFIKGLNEMYPLENKEIWDPSGYSVKFNQAKKLRGVILAIDLTSETIQAAIQNDCNLILTHHPFYFEATKQAEKEKSPYKLELHKLLKEHQITAFAMHTNYDCDSKGTSYQIAKFLGLEDYVKTDSQKFSAELEGYPFTINNLTKLFNKRLGFESFRTNVKQSFWDKTFPRIAILSGSGYIGQINDLHFNNTDLIITSDFRWSDWINFKELNINILEVPHLDEEVFAFHMQKLLSAKFPKEKFIVIKTKEPYQNITIK</sequence>
<protein>
    <recommendedName>
        <fullName evidence="2">GTP cyclohydrolase 1 type 2 homolog</fullName>
    </recommendedName>
</protein>
<dbReference type="RefSeq" id="WP_027333660.1">
    <property type="nucleotide sequence ID" value="NZ_LR215024.1"/>
</dbReference>
<feature type="binding site" evidence="4">
    <location>
        <position position="106"/>
    </location>
    <ligand>
        <name>a divalent metal cation</name>
        <dbReference type="ChEBI" id="CHEBI:60240"/>
        <label>1</label>
    </ligand>
</feature>
<dbReference type="Proteomes" id="UP000290815">
    <property type="component" value="Chromosome"/>
</dbReference>
<keyword evidence="3 4" id="KW-0479">Metal-binding</keyword>
<keyword evidence="6" id="KW-1185">Reference proteome</keyword>
<dbReference type="InterPro" id="IPR002678">
    <property type="entry name" value="DUF34/NIF3"/>
</dbReference>
<proteinExistence type="inferred from homology"/>
<dbReference type="AlphaFoldDB" id="A0A449AUR6"/>
<name>A0A449AUR6_9BACT</name>